<dbReference type="Gene3D" id="1.10.8.730">
    <property type="match status" value="1"/>
</dbReference>
<dbReference type="InterPro" id="IPR002789">
    <property type="entry name" value="HerA_central"/>
</dbReference>
<reference evidence="2" key="1">
    <citation type="submission" date="2022-06" db="EMBL/GenBank/DDBJ databases">
        <title>Lactococcus from bovine mastitis in China.</title>
        <authorList>
            <person name="Lin Y."/>
            <person name="Han B."/>
        </authorList>
    </citation>
    <scope>NUCLEOTIDE SEQUENCE</scope>
    <source>
        <strain evidence="2">Ningxia-I-26</strain>
    </source>
</reference>
<evidence type="ECO:0000259" key="1">
    <source>
        <dbReference type="Pfam" id="PF01935"/>
    </source>
</evidence>
<dbReference type="PANTHER" id="PTHR30121">
    <property type="entry name" value="UNCHARACTERIZED PROTEIN YJGR-RELATED"/>
    <property type="match status" value="1"/>
</dbReference>
<dbReference type="PANTHER" id="PTHR30121:SF6">
    <property type="entry name" value="SLR6007 PROTEIN"/>
    <property type="match status" value="1"/>
</dbReference>
<dbReference type="InterPro" id="IPR051162">
    <property type="entry name" value="T4SS_component"/>
</dbReference>
<keyword evidence="3" id="KW-1185">Reference proteome</keyword>
<dbReference type="InterPro" id="IPR027417">
    <property type="entry name" value="P-loop_NTPase"/>
</dbReference>
<dbReference type="NCBIfam" id="NF045971">
    <property type="entry name" value="conju_CD1110"/>
    <property type="match status" value="1"/>
</dbReference>
<protein>
    <submittedName>
        <fullName evidence="2">DUF87 domain-containing protein</fullName>
    </submittedName>
</protein>
<dbReference type="Proteomes" id="UP001153199">
    <property type="component" value="Unassembled WGS sequence"/>
</dbReference>
<name>A0A9X4P6U5_9LACT</name>
<sequence length="755" mass="85468">MSFGNDLYSKTYDLGSANYITASHDEKLNMFTSYFDAINALSKTEHFQLSMDFEKVSKEKFLSKNKYPLVGAVGDEIREDINSLIEEKYDDGKNNYALSRYITIATKNTDRARGILKLDTAQSTMSTELGKIDVSLRELSALERFNLLNRHLRPDAKELKAFPGTNEDVKNWLSPQSMVFKKSSSVIDGRVGKTFFIREFPYELSDEFLKDVCEAGLEGTFTIHASPNTFADSRKRIYNQKTAVGTALLPQQKRASAEGYSQNMVSPGLSEAWEDLTEQEDYMKRTSSKIYDASLILHIHAKTEDELIDAWNKVIDVQEKHSVVFEPLTYLQEQGFISTLPLGVNYLEPIKGFTRGLITPNIAINIPWTSVELQHPTGKYFGINLLSKNIISIDRRGRTLQNTNGWIVGKSGSGKSVTSKFIIASDYLENAYDEFIIIDPEGEYVGLGEKLGAQVVKISPKSKTNINIVELPEHKDALVDEDDPVALKSDFLTAMFSNLLRDGLTEIQETIVDEVTVETFERVEKPTLTDWYDVLGDTVERYQAKTDIDPIRLMDSQSLHSTLAKYVTGSYDIFAYKTNVNLNNRMVIYDVSQLKNKMKKFGFMAVIDQIQNRVIDAKKRGVKIWVYGDELQTVVARTSPPILREKFADMWARLRKYGATVTGISQNINLILDTAEGESMFFNSEFFVILRQSGKAFKTIVERFELTQELYQYLKKDEKGSGLVIAGDTKVPFNNPINEGTLLFDLVNTDAKNKK</sequence>
<dbReference type="Gene3D" id="3.40.50.300">
    <property type="entry name" value="P-loop containing nucleotide triphosphate hydrolases"/>
    <property type="match status" value="1"/>
</dbReference>
<gene>
    <name evidence="2" type="ORF">NF717_08040</name>
</gene>
<dbReference type="Pfam" id="PF01935">
    <property type="entry name" value="DUF87"/>
    <property type="match status" value="1"/>
</dbReference>
<dbReference type="AlphaFoldDB" id="A0A9X4P6U5"/>
<comment type="caution">
    <text evidence="2">The sequence shown here is derived from an EMBL/GenBank/DDBJ whole genome shotgun (WGS) entry which is preliminary data.</text>
</comment>
<accession>A0A9X4P6U5</accession>
<feature type="domain" description="Helicase HerA central" evidence="1">
    <location>
        <begin position="407"/>
        <end position="605"/>
    </location>
</feature>
<proteinExistence type="predicted"/>
<evidence type="ECO:0000313" key="2">
    <source>
        <dbReference type="EMBL" id="MDG6145602.1"/>
    </source>
</evidence>
<dbReference type="EMBL" id="JAMWFV010000010">
    <property type="protein sequence ID" value="MDG6145602.1"/>
    <property type="molecule type" value="Genomic_DNA"/>
</dbReference>
<dbReference type="SUPFAM" id="SSF52540">
    <property type="entry name" value="P-loop containing nucleoside triphosphate hydrolases"/>
    <property type="match status" value="1"/>
</dbReference>
<organism evidence="2 3">
    <name type="scientific">Lactococcus formosensis</name>
    <dbReference type="NCBI Taxonomy" id="1281486"/>
    <lineage>
        <taxon>Bacteria</taxon>
        <taxon>Bacillati</taxon>
        <taxon>Bacillota</taxon>
        <taxon>Bacilli</taxon>
        <taxon>Lactobacillales</taxon>
        <taxon>Streptococcaceae</taxon>
        <taxon>Lactococcus</taxon>
    </lineage>
</organism>
<evidence type="ECO:0000313" key="3">
    <source>
        <dbReference type="Proteomes" id="UP001153199"/>
    </source>
</evidence>